<feature type="region of interest" description="Disordered" evidence="11">
    <location>
        <begin position="703"/>
        <end position="769"/>
    </location>
</feature>
<evidence type="ECO:0000256" key="3">
    <source>
        <dbReference type="ARBA" id="ARBA00022574"/>
    </source>
</evidence>
<dbReference type="WBParaSite" id="TASK_0000791501-mRNA-1">
    <property type="protein sequence ID" value="TASK_0000791501-mRNA-1"/>
    <property type="gene ID" value="TASK_0000791501"/>
</dbReference>
<keyword evidence="4" id="KW-0812">Transmembrane</keyword>
<feature type="region of interest" description="Disordered" evidence="11">
    <location>
        <begin position="479"/>
        <end position="516"/>
    </location>
</feature>
<keyword evidence="3" id="KW-0853">WD repeat</keyword>
<dbReference type="GO" id="GO:0006888">
    <property type="term" value="P:endoplasmic reticulum to Golgi vesicle-mediated transport"/>
    <property type="evidence" value="ECO:0007669"/>
    <property type="project" value="TreeGrafter"/>
</dbReference>
<organism evidence="14">
    <name type="scientific">Taenia asiatica</name>
    <name type="common">Asian tapeworm</name>
    <dbReference type="NCBI Taxonomy" id="60517"/>
    <lineage>
        <taxon>Eukaryota</taxon>
        <taxon>Metazoa</taxon>
        <taxon>Spiralia</taxon>
        <taxon>Lophotrochozoa</taxon>
        <taxon>Platyhelminthes</taxon>
        <taxon>Cestoda</taxon>
        <taxon>Eucestoda</taxon>
        <taxon>Cyclophyllidea</taxon>
        <taxon>Taeniidae</taxon>
        <taxon>Taenia</taxon>
    </lineage>
</organism>
<keyword evidence="6" id="KW-0256">Endoplasmic reticulum</keyword>
<evidence type="ECO:0000313" key="14">
    <source>
        <dbReference type="WBParaSite" id="TASK_0000791501-mRNA-1"/>
    </source>
</evidence>
<dbReference type="AlphaFoldDB" id="A0A158R9W8"/>
<evidence type="ECO:0000256" key="11">
    <source>
        <dbReference type="SAM" id="MobiDB-lite"/>
    </source>
</evidence>
<evidence type="ECO:0000256" key="7">
    <source>
        <dbReference type="ARBA" id="ARBA00022892"/>
    </source>
</evidence>
<keyword evidence="8" id="KW-0653">Protein transport</keyword>
<comment type="subcellular location">
    <subcellularLocation>
        <location evidence="1">Endoplasmic reticulum membrane</location>
        <topology evidence="1">Single-pass membrane protein</topology>
    </subcellularLocation>
</comment>
<keyword evidence="9" id="KW-1133">Transmembrane helix</keyword>
<dbReference type="GO" id="GO:0015031">
    <property type="term" value="P:protein transport"/>
    <property type="evidence" value="ECO:0007669"/>
    <property type="project" value="UniProtKB-KW"/>
</dbReference>
<reference evidence="14" key="1">
    <citation type="submission" date="2016-04" db="UniProtKB">
        <authorList>
            <consortium name="WormBaseParasite"/>
        </authorList>
    </citation>
    <scope>IDENTIFICATION</scope>
</reference>
<dbReference type="OrthoDB" id="2013972at2759"/>
<protein>
    <submittedName>
        <fullName evidence="14">Protein FAR1-RELATED SEQUENCE</fullName>
    </submittedName>
</protein>
<keyword evidence="5" id="KW-0677">Repeat</keyword>
<keyword evidence="13" id="KW-1185">Reference proteome</keyword>
<evidence type="ECO:0000256" key="2">
    <source>
        <dbReference type="ARBA" id="ARBA00022448"/>
    </source>
</evidence>
<keyword evidence="2" id="KW-0813">Transport</keyword>
<dbReference type="Gene3D" id="2.130.10.10">
    <property type="entry name" value="YVTN repeat-like/Quinoprotein amine dehydrogenase"/>
    <property type="match status" value="2"/>
</dbReference>
<dbReference type="GO" id="GO:0005085">
    <property type="term" value="F:guanyl-nucleotide exchange factor activity"/>
    <property type="evidence" value="ECO:0007669"/>
    <property type="project" value="InterPro"/>
</dbReference>
<proteinExistence type="predicted"/>
<dbReference type="PANTHER" id="PTHR23284">
    <property type="entry name" value="PROLACTIN REGULATORY ELEMENT BINDING PROTEIN"/>
    <property type="match status" value="1"/>
</dbReference>
<keyword evidence="10" id="KW-0472">Membrane</keyword>
<evidence type="ECO:0000256" key="8">
    <source>
        <dbReference type="ARBA" id="ARBA00022927"/>
    </source>
</evidence>
<name>A0A158R9W8_TAEAS</name>
<evidence type="ECO:0000256" key="6">
    <source>
        <dbReference type="ARBA" id="ARBA00022824"/>
    </source>
</evidence>
<dbReference type="InterPro" id="IPR045260">
    <property type="entry name" value="Sec12-like"/>
</dbReference>
<evidence type="ECO:0000256" key="4">
    <source>
        <dbReference type="ARBA" id="ARBA00022692"/>
    </source>
</evidence>
<evidence type="ECO:0000256" key="10">
    <source>
        <dbReference type="ARBA" id="ARBA00023136"/>
    </source>
</evidence>
<dbReference type="GO" id="GO:0005789">
    <property type="term" value="C:endoplasmic reticulum membrane"/>
    <property type="evidence" value="ECO:0007669"/>
    <property type="project" value="UniProtKB-SubCell"/>
</dbReference>
<evidence type="ECO:0000313" key="13">
    <source>
        <dbReference type="Proteomes" id="UP000282613"/>
    </source>
</evidence>
<dbReference type="Proteomes" id="UP000282613">
    <property type="component" value="Unassembled WGS sequence"/>
</dbReference>
<keyword evidence="7" id="KW-0931">ER-Golgi transport</keyword>
<gene>
    <name evidence="12" type="ORF">TASK_LOCUS7916</name>
</gene>
<dbReference type="EMBL" id="UYRS01018698">
    <property type="protein sequence ID" value="VDK39244.1"/>
    <property type="molecule type" value="Genomic_DNA"/>
</dbReference>
<evidence type="ECO:0000313" key="12">
    <source>
        <dbReference type="EMBL" id="VDK39244.1"/>
    </source>
</evidence>
<reference evidence="12 13" key="2">
    <citation type="submission" date="2018-11" db="EMBL/GenBank/DDBJ databases">
        <authorList>
            <consortium name="Pathogen Informatics"/>
        </authorList>
    </citation>
    <scope>NUCLEOTIDE SEQUENCE [LARGE SCALE GENOMIC DNA]</scope>
</reference>
<dbReference type="GO" id="GO:0003400">
    <property type="term" value="P:regulation of COPII vesicle coating"/>
    <property type="evidence" value="ECO:0007669"/>
    <property type="project" value="TreeGrafter"/>
</dbReference>
<dbReference type="PANTHER" id="PTHR23284:SF0">
    <property type="entry name" value="PROLACTIN REGULATORY ELEMENT-BINDING PROTEIN"/>
    <property type="match status" value="1"/>
</dbReference>
<dbReference type="STRING" id="60517.A0A158R9W8"/>
<dbReference type="InterPro" id="IPR015943">
    <property type="entry name" value="WD40/YVTN_repeat-like_dom_sf"/>
</dbReference>
<evidence type="ECO:0000256" key="1">
    <source>
        <dbReference type="ARBA" id="ARBA00004389"/>
    </source>
</evidence>
<sequence>MSIAPIDGFADLRRHQRKYREQSDVEVVPLRSPSRPVRKSVYRLKEGHGRIWFLESLPIAAMQHLSKMGFGTSLMQFDQRTVPSALQLSHLRRDLGPLWEPHMNYGSDFIYKFLFLAMTAIAEFERSIASQRFGSFKQLQDNLTVFSDTFGYRFVNSKFSYYHEGTQNRERFVYKYLDLKCAYAKKRNCTAYCNVRCRRNFMYIRCWSMEHNHPPDPPDTSTLVDCTESFKYTFTSMLFDSFQELEAKIRELEQATGTRFTKYSTRMLPESSEHRERLVYERVNYGCIHSGKTKQRDSTYIGVRSQKIGCQARIRACIAKDKLKVMLYSMKHNHIVSNAYWSSGSTRKPFLVSFGFLCDDFSSSPCKMDGEDAEVDFELDLPNLAATAANGFRDDDLPAMPIVLKKTRSSHSQISDRKNKRSCRLRFCDNDETRNECDAFSEVDTVPFYESSTNYLRIRDSKLPTGGFRDDQIGTKDINTCGSSNNTNKRKARKYGRGIETGGGGDIADGRTSEGDNDISKREACVISSYLDRPYREVGIVIRLLRRVGFSVLGASLHPIDVLSLPTIMRKSSGPDRTILYRFSYPVYQLKVIGPNTLLAAGGGGNSKTGVPNRIDVIQFDRPAHAPISQDSNEALIPANTTLIGGLNTKHEAIMHMTLGCQSPGAASILALEGSTCQEYFLHANDLEPSTIADEILTEQESAISSTGLSHHFQHKHTPSSTSSSSEDSHFATGVSSTSVMRRLSARTIPSEAPEVTKKTPADSSGEEQLPWTCEALRSVSVAPTKTLMERRRMDSCSSTGSVSAFLDDGDELTCIASGGPAGGGWCAVGTVHGGVALIDRYALAEETCCSFSPRSPSNASYAFTFDDDAGDAIFPLQPFCTLSDASGGRCAPVCDVALSAANFVTVTATTASKKHDCVQHSVGPLLATISGRPMGSLLCIWRLPVVQDPITTKKVKFAMDSEGGPKAECAVASSPVLYAEVKMENMCFSMEQKRSGQSRSKRPENGTRFRHCEFLRWTHRRPTEEGGLFTFLVTTEQPVSPTTRSVCHLSVWLVPLPTSTLPTSAVTNGPQPVLGLQRFAAVPLPPGEIPACIAVHPSSHRGIIALGTMEGSVDVFMISLRDRSLVRVYSMPKAHPIFVTSLTFLPPRDQRHDAPSGANNTDQRRLLPPHYELVSSSADRVIRWHRGPSLQRIALLNTAKHSSCSTIVASLLFLLVLALPLLLPSLHALLMTLSPLF</sequence>
<evidence type="ECO:0000256" key="9">
    <source>
        <dbReference type="ARBA" id="ARBA00022989"/>
    </source>
</evidence>
<accession>A0A158R9W8</accession>
<evidence type="ECO:0000256" key="5">
    <source>
        <dbReference type="ARBA" id="ARBA00022737"/>
    </source>
</evidence>